<dbReference type="InterPro" id="IPR021289">
    <property type="entry name" value="UvsY"/>
</dbReference>
<reference evidence="1" key="1">
    <citation type="submission" date="2020-04" db="EMBL/GenBank/DDBJ databases">
        <authorList>
            <person name="Chiriac C."/>
            <person name="Salcher M."/>
            <person name="Ghai R."/>
            <person name="Kavagutti S V."/>
        </authorList>
    </citation>
    <scope>NUCLEOTIDE SEQUENCE</scope>
</reference>
<organism evidence="1">
    <name type="scientific">uncultured Caudovirales phage</name>
    <dbReference type="NCBI Taxonomy" id="2100421"/>
    <lineage>
        <taxon>Viruses</taxon>
        <taxon>Duplodnaviria</taxon>
        <taxon>Heunggongvirae</taxon>
        <taxon>Uroviricota</taxon>
        <taxon>Caudoviricetes</taxon>
        <taxon>Peduoviridae</taxon>
        <taxon>Maltschvirus</taxon>
        <taxon>Maltschvirus maltsch</taxon>
    </lineage>
</organism>
<proteinExistence type="predicted"/>
<evidence type="ECO:0000313" key="1">
    <source>
        <dbReference type="EMBL" id="CAB4162876.1"/>
    </source>
</evidence>
<gene>
    <name evidence="1" type="ORF">UFOVP787_159</name>
</gene>
<sequence>MKIEEISSNWEKDSEIDKTELGDEALKIPKLHHKYYQFYITEKMLLRTYEFQLKQLKLDKYEFYSQGPNEETQRKGWKLPAKGLILKADIPMYMEADDDIITISLKIGLQQEKVEYLESILKSLNNRGYSIKTAVDWIRFTSGS</sequence>
<dbReference type="Pfam" id="PF11056">
    <property type="entry name" value="UvsY"/>
    <property type="match status" value="1"/>
</dbReference>
<name>A0A6J5NYV1_9CAUD</name>
<accession>A0A6J5NYV1</accession>
<dbReference type="EMBL" id="LR796734">
    <property type="protein sequence ID" value="CAB4162876.1"/>
    <property type="molecule type" value="Genomic_DNA"/>
</dbReference>
<protein>
    <submittedName>
        <fullName evidence="1">Recombination, repair and ssDNA binding protein UvsY</fullName>
    </submittedName>
</protein>